<evidence type="ECO:0000313" key="2">
    <source>
        <dbReference type="Proteomes" id="UP001341281"/>
    </source>
</evidence>
<sequence length="256" mass="28326">MAAILRLSQAASSGVFLPPRPGATATTRRSAAARFLLTPVPGKKGTGTKNLSLLCRSDPEDKWWVPQLRPEDLVEPTGKGAEEVKAIRDAMVLDPLQPICLALREIVATRGNILRCRCFHAGIVSGALLLVAGLCQLYKVAPNLSVDIVLAYIFYRLSVLAADLKRNGKDNTICARIQCAIMVILFHKCKHPTKDLYYYLTKHLWTFSSEVYSCTVLYELCGIKYPRQSLEAFCKKVLKTIGDLAEGLKSSILDDW</sequence>
<dbReference type="EMBL" id="CP144752">
    <property type="protein sequence ID" value="WVZ90926.1"/>
    <property type="molecule type" value="Genomic_DNA"/>
</dbReference>
<organism evidence="1 2">
    <name type="scientific">Paspalum notatum var. saurae</name>
    <dbReference type="NCBI Taxonomy" id="547442"/>
    <lineage>
        <taxon>Eukaryota</taxon>
        <taxon>Viridiplantae</taxon>
        <taxon>Streptophyta</taxon>
        <taxon>Embryophyta</taxon>
        <taxon>Tracheophyta</taxon>
        <taxon>Spermatophyta</taxon>
        <taxon>Magnoliopsida</taxon>
        <taxon>Liliopsida</taxon>
        <taxon>Poales</taxon>
        <taxon>Poaceae</taxon>
        <taxon>PACMAD clade</taxon>
        <taxon>Panicoideae</taxon>
        <taxon>Andropogonodae</taxon>
        <taxon>Paspaleae</taxon>
        <taxon>Paspalinae</taxon>
        <taxon>Paspalum</taxon>
    </lineage>
</organism>
<name>A0AAQ3XAT1_PASNO</name>
<accession>A0AAQ3XAT1</accession>
<dbReference type="Proteomes" id="UP001341281">
    <property type="component" value="Chromosome 08"/>
</dbReference>
<keyword evidence="2" id="KW-1185">Reference proteome</keyword>
<dbReference type="AlphaFoldDB" id="A0AAQ3XAT1"/>
<reference evidence="1 2" key="1">
    <citation type="submission" date="2024-02" db="EMBL/GenBank/DDBJ databases">
        <title>High-quality chromosome-scale genome assembly of Pensacola bahiagrass (Paspalum notatum Flugge var. saurae).</title>
        <authorList>
            <person name="Vega J.M."/>
            <person name="Podio M."/>
            <person name="Orjuela J."/>
            <person name="Siena L.A."/>
            <person name="Pessino S.C."/>
            <person name="Combes M.C."/>
            <person name="Mariac C."/>
            <person name="Albertini E."/>
            <person name="Pupilli F."/>
            <person name="Ortiz J.P.A."/>
            <person name="Leblanc O."/>
        </authorList>
    </citation>
    <scope>NUCLEOTIDE SEQUENCE [LARGE SCALE GENOMIC DNA]</scope>
    <source>
        <strain evidence="1">R1</strain>
        <tissue evidence="1">Leaf</tissue>
    </source>
</reference>
<protein>
    <submittedName>
        <fullName evidence="1">Uncharacterized protein</fullName>
    </submittedName>
</protein>
<gene>
    <name evidence="1" type="ORF">U9M48_037178</name>
</gene>
<evidence type="ECO:0000313" key="1">
    <source>
        <dbReference type="EMBL" id="WVZ90926.1"/>
    </source>
</evidence>
<proteinExistence type="predicted"/>